<sequence>MGLKISTTNFVSNVTGFVTGKKRKYCESEDEEVNKVIDIALHTPKRKKLLSTAKYIYQALFLEGQNSDVTVCALGEEFNLHRVYLCQSPYFASMFGGSWLETNQKYITMDIVDPLITRDSLKVVLGSLYNCEIILNPLEIVPILATATMFQLDGLIEKCTEVMLETINPKTSLNYYNAACQYGDKKLQDVCFKWFLVNLMPYYFSHPLSDLKTIPVSLMAKLVSHPDLFVIQTEYSIYVMLKYWIYLLIFPDSDEPSIVSVNEYFCSRTETLPYLLTSEGKQFLSVFQGLRLQNLISHQLDVLLILRDNIIPKTWLDSVILQQWKNVLRVNQNDDKGPSEISDEIFLATSLRCGRVLTVNERHVWRWTGFHFGVDLLMITDGSSISIKRNHRSEFEQLLSLQATRHIALRVIVTKLNEQRQIVYSKQSEILKISLTKGEEIQIMSFDRNIEYPIIISANILYTSPETQDCNPIEERQQSIC</sequence>
<dbReference type="Pfam" id="PF00651">
    <property type="entry name" value="BTB"/>
    <property type="match status" value="1"/>
</dbReference>
<organism evidence="3 4">
    <name type="scientific">Psylliodes chrysocephalus</name>
    <dbReference type="NCBI Taxonomy" id="3402493"/>
    <lineage>
        <taxon>Eukaryota</taxon>
        <taxon>Metazoa</taxon>
        <taxon>Ecdysozoa</taxon>
        <taxon>Arthropoda</taxon>
        <taxon>Hexapoda</taxon>
        <taxon>Insecta</taxon>
        <taxon>Pterygota</taxon>
        <taxon>Neoptera</taxon>
        <taxon>Endopterygota</taxon>
        <taxon>Coleoptera</taxon>
        <taxon>Polyphaga</taxon>
        <taxon>Cucujiformia</taxon>
        <taxon>Chrysomeloidea</taxon>
        <taxon>Chrysomelidae</taxon>
        <taxon>Galerucinae</taxon>
        <taxon>Alticini</taxon>
        <taxon>Psylliodes</taxon>
    </lineage>
</organism>
<dbReference type="Gene3D" id="3.30.710.10">
    <property type="entry name" value="Potassium Channel Kv1.1, Chain A"/>
    <property type="match status" value="1"/>
</dbReference>
<dbReference type="PANTHER" id="PTHR23231">
    <property type="entry name" value="GERM CELL-LESS PROTEIN"/>
    <property type="match status" value="1"/>
</dbReference>
<gene>
    <name evidence="3" type="ORF">PSYICH_LOCUS7490</name>
</gene>
<accession>A0A9P0GA93</accession>
<keyword evidence="1" id="KW-0217">Developmental protein</keyword>
<evidence type="ECO:0000259" key="2">
    <source>
        <dbReference type="PROSITE" id="PS50097"/>
    </source>
</evidence>
<dbReference type="OrthoDB" id="6359943at2759"/>
<dbReference type="SUPFAM" id="SSF54695">
    <property type="entry name" value="POZ domain"/>
    <property type="match status" value="1"/>
</dbReference>
<dbReference type="PANTHER" id="PTHR23231:SF17">
    <property type="entry name" value="BTB DOMAIN-CONTAINING PROTEIN"/>
    <property type="match status" value="1"/>
</dbReference>
<dbReference type="SMART" id="SM00225">
    <property type="entry name" value="BTB"/>
    <property type="match status" value="1"/>
</dbReference>
<dbReference type="InterPro" id="IPR043380">
    <property type="entry name" value="Gcl-like"/>
</dbReference>
<dbReference type="CDD" id="cd18305">
    <property type="entry name" value="BTB_POZ_GCL"/>
    <property type="match status" value="1"/>
</dbReference>
<dbReference type="InterPro" id="IPR011333">
    <property type="entry name" value="SKP1/BTB/POZ_sf"/>
</dbReference>
<reference evidence="3" key="1">
    <citation type="submission" date="2022-01" db="EMBL/GenBank/DDBJ databases">
        <authorList>
            <person name="King R."/>
        </authorList>
    </citation>
    <scope>NUCLEOTIDE SEQUENCE</scope>
</reference>
<keyword evidence="4" id="KW-1185">Reference proteome</keyword>
<dbReference type="GO" id="GO:0007281">
    <property type="term" value="P:germ cell development"/>
    <property type="evidence" value="ECO:0007669"/>
    <property type="project" value="InterPro"/>
</dbReference>
<proteinExistence type="predicted"/>
<dbReference type="PROSITE" id="PS50097">
    <property type="entry name" value="BTB"/>
    <property type="match status" value="1"/>
</dbReference>
<dbReference type="InterPro" id="IPR000210">
    <property type="entry name" value="BTB/POZ_dom"/>
</dbReference>
<evidence type="ECO:0000256" key="1">
    <source>
        <dbReference type="ARBA" id="ARBA00022473"/>
    </source>
</evidence>
<dbReference type="EMBL" id="OV651814">
    <property type="protein sequence ID" value="CAH1105768.1"/>
    <property type="molecule type" value="Genomic_DNA"/>
</dbReference>
<feature type="domain" description="BTB" evidence="2">
    <location>
        <begin position="67"/>
        <end position="137"/>
    </location>
</feature>
<dbReference type="Proteomes" id="UP001153636">
    <property type="component" value="Chromosome 2"/>
</dbReference>
<dbReference type="AlphaFoldDB" id="A0A9P0GA93"/>
<evidence type="ECO:0000313" key="4">
    <source>
        <dbReference type="Proteomes" id="UP001153636"/>
    </source>
</evidence>
<evidence type="ECO:0000313" key="3">
    <source>
        <dbReference type="EMBL" id="CAH1105768.1"/>
    </source>
</evidence>
<name>A0A9P0GA93_9CUCU</name>
<protein>
    <recommendedName>
        <fullName evidence="2">BTB domain-containing protein</fullName>
    </recommendedName>
</protein>